<dbReference type="HOGENOM" id="CLU_123279_0_0_5"/>
<reference evidence="3 4" key="1">
    <citation type="journal article" date="2013" name="Genome Announc.">
        <title>Genome sequences for three denitrifying bacterial strains isolated from a uranium- and nitrate-contaminated subsurface environment.</title>
        <authorList>
            <person name="Venkatramanan R."/>
            <person name="Prakash O."/>
            <person name="Woyke T."/>
            <person name="Chain P."/>
            <person name="Goodwin L.A."/>
            <person name="Watson D."/>
            <person name="Brooks S."/>
            <person name="Kostka J.E."/>
            <person name="Green S.J."/>
        </authorList>
    </citation>
    <scope>NUCLEOTIDE SEQUENCE [LARGE SCALE GENOMIC DNA]</scope>
    <source>
        <strain evidence="3 4">1NES1</strain>
    </source>
</reference>
<dbReference type="PROSITE" id="PS00018">
    <property type="entry name" value="EF_HAND_1"/>
    <property type="match status" value="2"/>
</dbReference>
<dbReference type="KEGG" id="hdt:HYPDE_22643"/>
<dbReference type="InterPro" id="IPR002048">
    <property type="entry name" value="EF_hand_dom"/>
</dbReference>
<dbReference type="Pfam" id="PF13202">
    <property type="entry name" value="EF-hand_5"/>
    <property type="match status" value="1"/>
</dbReference>
<dbReference type="GO" id="GO:0005509">
    <property type="term" value="F:calcium ion binding"/>
    <property type="evidence" value="ECO:0007669"/>
    <property type="project" value="InterPro"/>
</dbReference>
<dbReference type="Gene3D" id="1.10.238.10">
    <property type="entry name" value="EF-hand"/>
    <property type="match status" value="1"/>
</dbReference>
<gene>
    <name evidence="3" type="ORF">HYPDE_22643</name>
</gene>
<proteinExistence type="predicted"/>
<evidence type="ECO:0000259" key="2">
    <source>
        <dbReference type="Pfam" id="PF13202"/>
    </source>
</evidence>
<keyword evidence="4" id="KW-1185">Reference proteome</keyword>
<feature type="domain" description="EF-hand" evidence="2">
    <location>
        <begin position="91"/>
        <end position="106"/>
    </location>
</feature>
<dbReference type="InterPro" id="IPR011992">
    <property type="entry name" value="EF-hand-dom_pair"/>
</dbReference>
<dbReference type="InterPro" id="IPR018247">
    <property type="entry name" value="EF_Hand_1_Ca_BS"/>
</dbReference>
<name>N0B827_9HYPH</name>
<dbReference type="AlphaFoldDB" id="N0B827"/>
<dbReference type="STRING" id="670307.HYPDE_22643"/>
<evidence type="ECO:0000313" key="4">
    <source>
        <dbReference type="Proteomes" id="UP000005952"/>
    </source>
</evidence>
<dbReference type="eggNOG" id="ENOG503382F">
    <property type="taxonomic scope" value="Bacteria"/>
</dbReference>
<dbReference type="SUPFAM" id="SSF47473">
    <property type="entry name" value="EF-hand"/>
    <property type="match status" value="1"/>
</dbReference>
<organism evidence="3 4">
    <name type="scientific">Hyphomicrobium denitrificans 1NES1</name>
    <dbReference type="NCBI Taxonomy" id="670307"/>
    <lineage>
        <taxon>Bacteria</taxon>
        <taxon>Pseudomonadati</taxon>
        <taxon>Pseudomonadota</taxon>
        <taxon>Alphaproteobacteria</taxon>
        <taxon>Hyphomicrobiales</taxon>
        <taxon>Hyphomicrobiaceae</taxon>
        <taxon>Hyphomicrobium</taxon>
    </lineage>
</organism>
<evidence type="ECO:0000313" key="3">
    <source>
        <dbReference type="EMBL" id="AGK56215.1"/>
    </source>
</evidence>
<sequence length="167" mass="17899">MLSACSTTPLPSIGSINPFGGNSLSEVDRAFLQAAGSWDTNHDNVVTCNEWKSYAEDLFNGADADHDDSLDANEWPNLIKVDRLFETANLQYYDANGDGKVTRAEFVDKQNPAFVLMDKAGTCKLDGSQIASARSKTEYDVSGAKPQSGDPREASGQAGKVANGGMR</sequence>
<dbReference type="EMBL" id="CP005587">
    <property type="protein sequence ID" value="AGK56215.1"/>
    <property type="molecule type" value="Genomic_DNA"/>
</dbReference>
<feature type="region of interest" description="Disordered" evidence="1">
    <location>
        <begin position="132"/>
        <end position="167"/>
    </location>
</feature>
<dbReference type="Proteomes" id="UP000005952">
    <property type="component" value="Chromosome"/>
</dbReference>
<accession>N0B827</accession>
<protein>
    <submittedName>
        <fullName evidence="3">Signal transduction protein</fullName>
    </submittedName>
</protein>
<evidence type="ECO:0000256" key="1">
    <source>
        <dbReference type="SAM" id="MobiDB-lite"/>
    </source>
</evidence>